<keyword evidence="4" id="KW-0560">Oxidoreductase</keyword>
<dbReference type="Pfam" id="PF07992">
    <property type="entry name" value="Pyr_redox_2"/>
    <property type="match status" value="1"/>
</dbReference>
<dbReference type="InterPro" id="IPR036188">
    <property type="entry name" value="FAD/NAD-bd_sf"/>
</dbReference>
<evidence type="ECO:0000259" key="6">
    <source>
        <dbReference type="Pfam" id="PF14759"/>
    </source>
</evidence>
<evidence type="ECO:0000256" key="2">
    <source>
        <dbReference type="ARBA" id="ARBA00022630"/>
    </source>
</evidence>
<accession>A0ABX0VWQ3</accession>
<evidence type="ECO:0000256" key="4">
    <source>
        <dbReference type="ARBA" id="ARBA00023002"/>
    </source>
</evidence>
<proteinExistence type="predicted"/>
<dbReference type="PANTHER" id="PTHR43557:SF2">
    <property type="entry name" value="RIESKE DOMAIN-CONTAINING PROTEIN-RELATED"/>
    <property type="match status" value="1"/>
</dbReference>
<dbReference type="InterPro" id="IPR028202">
    <property type="entry name" value="Reductase_C"/>
</dbReference>
<keyword evidence="3" id="KW-0274">FAD</keyword>
<sequence>MQHFVVVGGGQAGASLVAKLRSEGFDGKITLICAEPVHPYQRPPLSKAYLLGEMGLDRLMLRSEDWYTDNNIDVMLQTRVVELRPEEKTIILQGEVEMKYDELALCTGSYPRVLPGEIGGELDSLYTVRDLADVDLMAPEFEGGRNLLVIGGGYIGLEAAAVAAKKGLNVTVIEMAPRILQRVACEQTSDYFRDLHTANGVKIIEGVGLDRLTGTDRVTGAILTDGTELDVNFAIAGVGILPNTILADASGIACSNGIDTDLHGATSMPGVWAAGDCANLTYEGQRLRIESVGNAIDQAEVVAKNMLGQNVPYTPKPWFWSDQYDTKLQIAGLNLGYDEVHVKTFSDAPDSRVHWYFKGGKLIACDAMNAAKDYMVAKRLIEAGKSVEPAILCDENTNMKALLRA</sequence>
<dbReference type="PANTHER" id="PTHR43557">
    <property type="entry name" value="APOPTOSIS-INDUCING FACTOR 1"/>
    <property type="match status" value="1"/>
</dbReference>
<dbReference type="PRINTS" id="PR00411">
    <property type="entry name" value="PNDRDTASEI"/>
</dbReference>
<feature type="domain" description="FAD/NAD(P)-binding" evidence="5">
    <location>
        <begin position="4"/>
        <end position="299"/>
    </location>
</feature>
<organism evidence="7 8">
    <name type="scientific">Marivivens donghaensis</name>
    <dbReference type="NCBI Taxonomy" id="1699413"/>
    <lineage>
        <taxon>Bacteria</taxon>
        <taxon>Pseudomonadati</taxon>
        <taxon>Pseudomonadota</taxon>
        <taxon>Alphaproteobacteria</taxon>
        <taxon>Rhodobacterales</taxon>
        <taxon>Paracoccaceae</taxon>
        <taxon>Marivivens group</taxon>
        <taxon>Marivivens</taxon>
    </lineage>
</organism>
<evidence type="ECO:0000256" key="3">
    <source>
        <dbReference type="ARBA" id="ARBA00022827"/>
    </source>
</evidence>
<dbReference type="SUPFAM" id="SSF51905">
    <property type="entry name" value="FAD/NAD(P)-binding domain"/>
    <property type="match status" value="2"/>
</dbReference>
<evidence type="ECO:0000256" key="1">
    <source>
        <dbReference type="ARBA" id="ARBA00001974"/>
    </source>
</evidence>
<dbReference type="InterPro" id="IPR023753">
    <property type="entry name" value="FAD/NAD-binding_dom"/>
</dbReference>
<keyword evidence="8" id="KW-1185">Reference proteome</keyword>
<dbReference type="Proteomes" id="UP000709466">
    <property type="component" value="Unassembled WGS sequence"/>
</dbReference>
<dbReference type="EMBL" id="JAATOP010000002">
    <property type="protein sequence ID" value="NIY71657.1"/>
    <property type="molecule type" value="Genomic_DNA"/>
</dbReference>
<gene>
    <name evidence="7" type="ORF">HCZ30_04315</name>
</gene>
<dbReference type="InterPro" id="IPR016156">
    <property type="entry name" value="FAD/NAD-linked_Rdtase_dimer_sf"/>
</dbReference>
<dbReference type="InterPro" id="IPR050446">
    <property type="entry name" value="FAD-oxidoreductase/Apoptosis"/>
</dbReference>
<keyword evidence="2" id="KW-0285">Flavoprotein</keyword>
<dbReference type="SUPFAM" id="SSF55424">
    <property type="entry name" value="FAD/NAD-linked reductases, dimerisation (C-terminal) domain"/>
    <property type="match status" value="1"/>
</dbReference>
<comment type="cofactor">
    <cofactor evidence="1">
        <name>FAD</name>
        <dbReference type="ChEBI" id="CHEBI:57692"/>
    </cofactor>
</comment>
<feature type="domain" description="Reductase C-terminal" evidence="6">
    <location>
        <begin position="318"/>
        <end position="403"/>
    </location>
</feature>
<name>A0ABX0VWQ3_9RHOB</name>
<dbReference type="Gene3D" id="3.30.390.30">
    <property type="match status" value="1"/>
</dbReference>
<evidence type="ECO:0000313" key="8">
    <source>
        <dbReference type="Proteomes" id="UP000709466"/>
    </source>
</evidence>
<evidence type="ECO:0000313" key="7">
    <source>
        <dbReference type="EMBL" id="NIY71657.1"/>
    </source>
</evidence>
<reference evidence="7 8" key="1">
    <citation type="submission" date="2020-03" db="EMBL/GenBank/DDBJ databases">
        <title>Bacterial isolates of synthetic phycosphere.</title>
        <authorList>
            <person name="Fu H."/>
            <person name="Moran M.A."/>
        </authorList>
    </citation>
    <scope>NUCLEOTIDE SEQUENCE [LARGE SCALE GENOMIC DNA]</scope>
    <source>
        <strain evidence="7 8">HF1</strain>
    </source>
</reference>
<dbReference type="PRINTS" id="PR00368">
    <property type="entry name" value="FADPNR"/>
</dbReference>
<dbReference type="Gene3D" id="3.50.50.60">
    <property type="entry name" value="FAD/NAD(P)-binding domain"/>
    <property type="match status" value="2"/>
</dbReference>
<evidence type="ECO:0000259" key="5">
    <source>
        <dbReference type="Pfam" id="PF07992"/>
    </source>
</evidence>
<comment type="caution">
    <text evidence="7">The sequence shown here is derived from an EMBL/GenBank/DDBJ whole genome shotgun (WGS) entry which is preliminary data.</text>
</comment>
<protein>
    <submittedName>
        <fullName evidence="7">FAD-dependent oxidoreductase</fullName>
    </submittedName>
</protein>
<dbReference type="RefSeq" id="WP_167636678.1">
    <property type="nucleotide sequence ID" value="NZ_JAATOP010000002.1"/>
</dbReference>
<dbReference type="Pfam" id="PF14759">
    <property type="entry name" value="Reductase_C"/>
    <property type="match status" value="1"/>
</dbReference>